<evidence type="ECO:0008006" key="5">
    <source>
        <dbReference type="Google" id="ProtNLM"/>
    </source>
</evidence>
<dbReference type="AlphaFoldDB" id="A0AAQ3QD73"/>
<feature type="region of interest" description="Disordered" evidence="1">
    <location>
        <begin position="114"/>
        <end position="137"/>
    </location>
</feature>
<evidence type="ECO:0000313" key="3">
    <source>
        <dbReference type="EMBL" id="WOL06629.1"/>
    </source>
</evidence>
<accession>A0AAQ3QD73</accession>
<dbReference type="Proteomes" id="UP001327560">
    <property type="component" value="Chromosome 5"/>
</dbReference>
<evidence type="ECO:0000256" key="2">
    <source>
        <dbReference type="SAM" id="Phobius"/>
    </source>
</evidence>
<feature type="transmembrane region" description="Helical" evidence="2">
    <location>
        <begin position="152"/>
        <end position="170"/>
    </location>
</feature>
<reference evidence="3 4" key="1">
    <citation type="submission" date="2023-10" db="EMBL/GenBank/DDBJ databases">
        <title>Chromosome-scale genome assembly provides insights into flower coloration mechanisms of Canna indica.</title>
        <authorList>
            <person name="Li C."/>
        </authorList>
    </citation>
    <scope>NUCLEOTIDE SEQUENCE [LARGE SCALE GENOMIC DNA]</scope>
    <source>
        <tissue evidence="3">Flower</tissue>
    </source>
</reference>
<keyword evidence="2" id="KW-1133">Transmembrane helix</keyword>
<dbReference type="EMBL" id="CP136894">
    <property type="protein sequence ID" value="WOL06629.1"/>
    <property type="molecule type" value="Genomic_DNA"/>
</dbReference>
<dbReference type="PANTHER" id="PTHR35483:SF1">
    <property type="entry name" value="GLYCINE-RICH PROTEIN-RELATED"/>
    <property type="match status" value="1"/>
</dbReference>
<keyword evidence="2" id="KW-0812">Transmembrane</keyword>
<protein>
    <recommendedName>
        <fullName evidence="5">Glycine-rich protein</fullName>
    </recommendedName>
</protein>
<dbReference type="PANTHER" id="PTHR35483">
    <property type="entry name" value="NUCLEUSENVELOPE PROTEIN"/>
    <property type="match status" value="1"/>
</dbReference>
<organism evidence="3 4">
    <name type="scientific">Canna indica</name>
    <name type="common">Indian-shot</name>
    <dbReference type="NCBI Taxonomy" id="4628"/>
    <lineage>
        <taxon>Eukaryota</taxon>
        <taxon>Viridiplantae</taxon>
        <taxon>Streptophyta</taxon>
        <taxon>Embryophyta</taxon>
        <taxon>Tracheophyta</taxon>
        <taxon>Spermatophyta</taxon>
        <taxon>Magnoliopsida</taxon>
        <taxon>Liliopsida</taxon>
        <taxon>Zingiberales</taxon>
        <taxon>Cannaceae</taxon>
        <taxon>Canna</taxon>
    </lineage>
</organism>
<keyword evidence="4" id="KW-1185">Reference proteome</keyword>
<evidence type="ECO:0000256" key="1">
    <source>
        <dbReference type="SAM" id="MobiDB-lite"/>
    </source>
</evidence>
<name>A0AAQ3QD73_9LILI</name>
<evidence type="ECO:0000313" key="4">
    <source>
        <dbReference type="Proteomes" id="UP001327560"/>
    </source>
</evidence>
<gene>
    <name evidence="3" type="ORF">Cni_G15363</name>
</gene>
<keyword evidence="2" id="KW-0472">Membrane</keyword>
<dbReference type="GO" id="GO:0009507">
    <property type="term" value="C:chloroplast"/>
    <property type="evidence" value="ECO:0007669"/>
    <property type="project" value="TreeGrafter"/>
</dbReference>
<feature type="compositionally biased region" description="Gly residues" evidence="1">
    <location>
        <begin position="122"/>
        <end position="137"/>
    </location>
</feature>
<sequence>MLSVQSISSANRGFVSGANARNSRSFSSLSRTSYSNATCLYAPPSIEFCQLKGCSRLVHNATKREICPPVCASREKGNSMSGNEPFSWDSLKKVFGGFRRELTVQDMLREKARQKQFDGDGGDGISGGGGGGDGDGSGGPADEGFAGIFDEFLQVILAVVGVVFLYTLMITGEELTRLARDYVKYLLGFQPSVRLKRNLEKWRKFYESITLKKLVREDWLERKIVATPTWWHDPSGLAYLVGTNYESYRRQRRLQGR</sequence>
<proteinExistence type="predicted"/>